<evidence type="ECO:0000313" key="2">
    <source>
        <dbReference type="Proteomes" id="UP000215914"/>
    </source>
</evidence>
<evidence type="ECO:0000313" key="1">
    <source>
        <dbReference type="EMBL" id="OTG25758.1"/>
    </source>
</evidence>
<dbReference type="Proteomes" id="UP000215914">
    <property type="component" value="Chromosome 5"/>
</dbReference>
<dbReference type="EMBL" id="CM007894">
    <property type="protein sequence ID" value="OTG25758.1"/>
    <property type="molecule type" value="Genomic_DNA"/>
</dbReference>
<proteinExistence type="predicted"/>
<keyword evidence="2" id="KW-1185">Reference proteome</keyword>
<reference evidence="2" key="1">
    <citation type="journal article" date="2017" name="Nature">
        <title>The sunflower genome provides insights into oil metabolism, flowering and Asterid evolution.</title>
        <authorList>
            <person name="Badouin H."/>
            <person name="Gouzy J."/>
            <person name="Grassa C.J."/>
            <person name="Murat F."/>
            <person name="Staton S.E."/>
            <person name="Cottret L."/>
            <person name="Lelandais-Briere C."/>
            <person name="Owens G.L."/>
            <person name="Carrere S."/>
            <person name="Mayjonade B."/>
            <person name="Legrand L."/>
            <person name="Gill N."/>
            <person name="Kane N.C."/>
            <person name="Bowers J.E."/>
            <person name="Hubner S."/>
            <person name="Bellec A."/>
            <person name="Berard A."/>
            <person name="Berges H."/>
            <person name="Blanchet N."/>
            <person name="Boniface M.C."/>
            <person name="Brunel D."/>
            <person name="Catrice O."/>
            <person name="Chaidir N."/>
            <person name="Claudel C."/>
            <person name="Donnadieu C."/>
            <person name="Faraut T."/>
            <person name="Fievet G."/>
            <person name="Helmstetter N."/>
            <person name="King M."/>
            <person name="Knapp S.J."/>
            <person name="Lai Z."/>
            <person name="Le Paslier M.C."/>
            <person name="Lippi Y."/>
            <person name="Lorenzon L."/>
            <person name="Mandel J.R."/>
            <person name="Marage G."/>
            <person name="Marchand G."/>
            <person name="Marquand E."/>
            <person name="Bret-Mestries E."/>
            <person name="Morien E."/>
            <person name="Nambeesan S."/>
            <person name="Nguyen T."/>
            <person name="Pegot-Espagnet P."/>
            <person name="Pouilly N."/>
            <person name="Raftis F."/>
            <person name="Sallet E."/>
            <person name="Schiex T."/>
            <person name="Thomas J."/>
            <person name="Vandecasteele C."/>
            <person name="Vares D."/>
            <person name="Vear F."/>
            <person name="Vautrin S."/>
            <person name="Crespi M."/>
            <person name="Mangin B."/>
            <person name="Burke J.M."/>
            <person name="Salse J."/>
            <person name="Munos S."/>
            <person name="Vincourt P."/>
            <person name="Rieseberg L.H."/>
            <person name="Langlade N.B."/>
        </authorList>
    </citation>
    <scope>NUCLEOTIDE SEQUENCE [LARGE SCALE GENOMIC DNA]</scope>
    <source>
        <strain evidence="2">cv. SF193</strain>
    </source>
</reference>
<name>A0A251UR01_HELAN</name>
<gene>
    <name evidence="1" type="ORF">HannXRQ_Chr05g0151041</name>
</gene>
<protein>
    <submittedName>
        <fullName evidence="1">Uncharacterized protein</fullName>
    </submittedName>
</protein>
<dbReference type="InParanoid" id="A0A251UR01"/>
<organism evidence="1 2">
    <name type="scientific">Helianthus annuus</name>
    <name type="common">Common sunflower</name>
    <dbReference type="NCBI Taxonomy" id="4232"/>
    <lineage>
        <taxon>Eukaryota</taxon>
        <taxon>Viridiplantae</taxon>
        <taxon>Streptophyta</taxon>
        <taxon>Embryophyta</taxon>
        <taxon>Tracheophyta</taxon>
        <taxon>Spermatophyta</taxon>
        <taxon>Magnoliopsida</taxon>
        <taxon>eudicotyledons</taxon>
        <taxon>Gunneridae</taxon>
        <taxon>Pentapetalae</taxon>
        <taxon>asterids</taxon>
        <taxon>campanulids</taxon>
        <taxon>Asterales</taxon>
        <taxon>Asteraceae</taxon>
        <taxon>Asteroideae</taxon>
        <taxon>Heliantheae alliance</taxon>
        <taxon>Heliantheae</taxon>
        <taxon>Helianthus</taxon>
    </lineage>
</organism>
<accession>A0A251UR01</accession>
<dbReference type="AlphaFoldDB" id="A0A251UR01"/>
<sequence length="56" mass="6688">MFSTFRSCFFRRDLIFQNELASCKDKDSEDFRIQETIFSYLLQGLSGRFWMDGSTD</sequence>